<gene>
    <name evidence="3" type="ORF">CZ674_04535</name>
</gene>
<keyword evidence="4" id="KW-1185">Reference proteome</keyword>
<proteinExistence type="predicted"/>
<dbReference type="Pfam" id="PF20155">
    <property type="entry name" value="TMP_3"/>
    <property type="match status" value="1"/>
</dbReference>
<name>A0A1R4FHC7_9MICO</name>
<keyword evidence="1" id="KW-0812">Transmembrane</keyword>
<feature type="transmembrane region" description="Helical" evidence="1">
    <location>
        <begin position="379"/>
        <end position="403"/>
    </location>
</feature>
<dbReference type="EMBL" id="FUHU01000021">
    <property type="protein sequence ID" value="SJM55296.1"/>
    <property type="molecule type" value="Genomic_DNA"/>
</dbReference>
<evidence type="ECO:0000313" key="3">
    <source>
        <dbReference type="EMBL" id="SJM55296.1"/>
    </source>
</evidence>
<evidence type="ECO:0000313" key="4">
    <source>
        <dbReference type="Proteomes" id="UP000195787"/>
    </source>
</evidence>
<feature type="domain" description="Tape measure protein N-terminal" evidence="2">
    <location>
        <begin position="80"/>
        <end position="245"/>
    </location>
</feature>
<feature type="transmembrane region" description="Helical" evidence="1">
    <location>
        <begin position="314"/>
        <end position="335"/>
    </location>
</feature>
<reference evidence="3 4" key="1">
    <citation type="submission" date="2017-02" db="EMBL/GenBank/DDBJ databases">
        <authorList>
            <person name="Peterson S.W."/>
        </authorList>
    </citation>
    <scope>NUCLEOTIDE SEQUENCE [LARGE SCALE GENOMIC DNA]</scope>
    <source>
        <strain evidence="3 4">LMG 22410</strain>
    </source>
</reference>
<keyword evidence="1" id="KW-0472">Membrane</keyword>
<dbReference type="RefSeq" id="WP_086991361.1">
    <property type="nucleotide sequence ID" value="NZ_FUHU01000021.1"/>
</dbReference>
<dbReference type="OrthoDB" id="177147at2"/>
<dbReference type="GeneID" id="303172469"/>
<dbReference type="NCBIfam" id="TIGR02675">
    <property type="entry name" value="tape_meas_nterm"/>
    <property type="match status" value="1"/>
</dbReference>
<dbReference type="AlphaFoldDB" id="A0A1R4FHC7"/>
<feature type="transmembrane region" description="Helical" evidence="1">
    <location>
        <begin position="556"/>
        <end position="577"/>
    </location>
</feature>
<keyword evidence="1" id="KW-1133">Transmembrane helix</keyword>
<organism evidence="3 4">
    <name type="scientific">Agrococcus casei LMG 22410</name>
    <dbReference type="NCBI Taxonomy" id="1255656"/>
    <lineage>
        <taxon>Bacteria</taxon>
        <taxon>Bacillati</taxon>
        <taxon>Actinomycetota</taxon>
        <taxon>Actinomycetes</taxon>
        <taxon>Micrococcales</taxon>
        <taxon>Microbacteriaceae</taxon>
        <taxon>Agrococcus</taxon>
    </lineage>
</organism>
<protein>
    <submittedName>
        <fullName evidence="3">Phage tail length tape-measure protein</fullName>
    </submittedName>
</protein>
<evidence type="ECO:0000256" key="1">
    <source>
        <dbReference type="SAM" id="Phobius"/>
    </source>
</evidence>
<dbReference type="Gene3D" id="1.20.120.20">
    <property type="entry name" value="Apolipoprotein"/>
    <property type="match status" value="1"/>
</dbReference>
<feature type="transmembrane region" description="Helical" evidence="1">
    <location>
        <begin position="410"/>
        <end position="429"/>
    </location>
</feature>
<dbReference type="Proteomes" id="UP000195787">
    <property type="component" value="Unassembled WGS sequence"/>
</dbReference>
<feature type="transmembrane region" description="Helical" evidence="1">
    <location>
        <begin position="347"/>
        <end position="367"/>
    </location>
</feature>
<accession>A0A1R4FHC7</accession>
<feature type="transmembrane region" description="Helical" evidence="1">
    <location>
        <begin position="435"/>
        <end position="453"/>
    </location>
</feature>
<dbReference type="InterPro" id="IPR013491">
    <property type="entry name" value="Tape_meas_N"/>
</dbReference>
<sequence length="931" mass="95019">MAKGVELATAWVRLVPSFEGVQGQIAKELGGVDTRKVGRGLGGQFASNIGAGIKAAATGTVAVAAGLLGTALVKGLGRLNALDQATQKLNGLGHSADSVDAIMKNALASVKGTAFGMDAAATVAASSVAAGIKPGKDLERTLSLVADAATIAGTDMGSMGAIFNKVAASNKVQMDVINQLHDAGVPALASLADYMGVTAEEASKMASRGEIDFETFQAAMETSLGGAAASSGDTFSGAMANVLAAIGRVGSGILGGIFPKLAPLFQGLTTALGPLEDKAADIGAVIGDKLAPVLDWLTEALQGGLGEFKVAPQIIAPLTGAFIALGSSGLGPLLRMVPGLGGFASKLGILGGPVGLAIAAFVGLVAVTPELQAALGDLFAAVLDAGTAAAPALSEIAGVVGGVLVQALQIATPIIVGAITALSGFITWVAETPGVLQGLAIAVGAAATAWVGYKAVTGAMNFVGMITGLYKKAAAFTASTVAKGKDLVVTTQLRAMYARDFVVAIGRQIAAVAASTGAWVKNTAVMVAQRAALVAAAVASRAVTAAQWLMNAAMSANPIGLIITAIVALVAGLIWFFTQTELGQEIWQGFVDWLVAAWEWVKETAIAIWEAVSAFFVALWQGIVDVATSAWQGFTDWIQSVTNGIATWWNDLWSGVGSFFTNLWDSIVQLVVSYLTWYVATVRSIVSAVVAWWNNIWSSVGSFFSNLWRSIVDAASNAIRGVQSTIQSVVGSIVSWWRSTWSSVGSFFSNLWDGIVSAVRNAGRAFGNVFQGIRDAVSNAFSGIVNIVRGPVNGIISLVNSAISGLNGLSVSIPDWVPGVGGGTFGLNIPSIPMLADGATVLPRRGGTLAILAEAGRPESVVDTGLVNRALEEGLSGNGSAGTTVNGPLVNVEQLVVDSERRVDELSKALYERAERAARAGGKINLGGATV</sequence>
<evidence type="ECO:0000259" key="2">
    <source>
        <dbReference type="Pfam" id="PF20155"/>
    </source>
</evidence>